<evidence type="ECO:0000313" key="6">
    <source>
        <dbReference type="EMBL" id="MEQ2225860.1"/>
    </source>
</evidence>
<dbReference type="Proteomes" id="UP001482620">
    <property type="component" value="Unassembled WGS sequence"/>
</dbReference>
<sequence length="138" mass="15811">MCFPFSAPCGWRLVAVAEGRFKGFGKFNVVHDHNQGAVFEELWFTQKLDHFNGADSRVWKQRYFVNETFYKPGGPVFLMIGGEGPANPAWMKEGTWLTYAEKLGALCFMLEHRFYGKSHPTAYVCYCCICMMVNDEVV</sequence>
<dbReference type="InterPro" id="IPR008758">
    <property type="entry name" value="Peptidase_S28"/>
</dbReference>
<name>A0ABV0T0F9_9TELE</name>
<proteinExistence type="inferred from homology"/>
<protein>
    <submittedName>
        <fullName evidence="6">Uncharacterized protein</fullName>
    </submittedName>
</protein>
<evidence type="ECO:0000256" key="3">
    <source>
        <dbReference type="ARBA" id="ARBA00022729"/>
    </source>
</evidence>
<gene>
    <name evidence="6" type="ORF">ILYODFUR_021887</name>
</gene>
<comment type="similarity">
    <text evidence="1">Belongs to the peptidase S28 family.</text>
</comment>
<dbReference type="Pfam" id="PF05577">
    <property type="entry name" value="Peptidase_S28"/>
    <property type="match status" value="1"/>
</dbReference>
<keyword evidence="2" id="KW-0645">Protease</keyword>
<reference evidence="6 7" key="1">
    <citation type="submission" date="2021-06" db="EMBL/GenBank/DDBJ databases">
        <authorList>
            <person name="Palmer J.M."/>
        </authorList>
    </citation>
    <scope>NUCLEOTIDE SEQUENCE [LARGE SCALE GENOMIC DNA]</scope>
    <source>
        <strain evidence="7">if_2019</strain>
        <tissue evidence="6">Muscle</tissue>
    </source>
</reference>
<dbReference type="InterPro" id="IPR029058">
    <property type="entry name" value="AB_hydrolase_fold"/>
</dbReference>
<keyword evidence="5" id="KW-0325">Glycoprotein</keyword>
<dbReference type="PANTHER" id="PTHR11010:SF117">
    <property type="entry name" value="SERINE PROTEASE 16"/>
    <property type="match status" value="1"/>
</dbReference>
<accession>A0ABV0T0F9</accession>
<comment type="caution">
    <text evidence="6">The sequence shown here is derived from an EMBL/GenBank/DDBJ whole genome shotgun (WGS) entry which is preliminary data.</text>
</comment>
<evidence type="ECO:0000256" key="1">
    <source>
        <dbReference type="ARBA" id="ARBA00011079"/>
    </source>
</evidence>
<evidence type="ECO:0000256" key="2">
    <source>
        <dbReference type="ARBA" id="ARBA00022670"/>
    </source>
</evidence>
<keyword evidence="4" id="KW-0378">Hydrolase</keyword>
<evidence type="ECO:0000313" key="7">
    <source>
        <dbReference type="Proteomes" id="UP001482620"/>
    </source>
</evidence>
<evidence type="ECO:0000256" key="5">
    <source>
        <dbReference type="ARBA" id="ARBA00023180"/>
    </source>
</evidence>
<keyword evidence="3" id="KW-0732">Signal</keyword>
<dbReference type="PANTHER" id="PTHR11010">
    <property type="entry name" value="PROTEASE S28 PRO-X CARBOXYPEPTIDASE-RELATED"/>
    <property type="match status" value="1"/>
</dbReference>
<keyword evidence="7" id="KW-1185">Reference proteome</keyword>
<dbReference type="EMBL" id="JAHRIQ010013959">
    <property type="protein sequence ID" value="MEQ2225860.1"/>
    <property type="molecule type" value="Genomic_DNA"/>
</dbReference>
<evidence type="ECO:0000256" key="4">
    <source>
        <dbReference type="ARBA" id="ARBA00022801"/>
    </source>
</evidence>
<dbReference type="Gene3D" id="3.40.50.1820">
    <property type="entry name" value="alpha/beta hydrolase"/>
    <property type="match status" value="1"/>
</dbReference>
<organism evidence="6 7">
    <name type="scientific">Ilyodon furcidens</name>
    <name type="common">goldbreast splitfin</name>
    <dbReference type="NCBI Taxonomy" id="33524"/>
    <lineage>
        <taxon>Eukaryota</taxon>
        <taxon>Metazoa</taxon>
        <taxon>Chordata</taxon>
        <taxon>Craniata</taxon>
        <taxon>Vertebrata</taxon>
        <taxon>Euteleostomi</taxon>
        <taxon>Actinopterygii</taxon>
        <taxon>Neopterygii</taxon>
        <taxon>Teleostei</taxon>
        <taxon>Neoteleostei</taxon>
        <taxon>Acanthomorphata</taxon>
        <taxon>Ovalentaria</taxon>
        <taxon>Atherinomorphae</taxon>
        <taxon>Cyprinodontiformes</taxon>
        <taxon>Goodeidae</taxon>
        <taxon>Ilyodon</taxon>
    </lineage>
</organism>